<evidence type="ECO:0000313" key="2">
    <source>
        <dbReference type="Proteomes" id="UP001159363"/>
    </source>
</evidence>
<dbReference type="InterPro" id="IPR036397">
    <property type="entry name" value="RNaseH_sf"/>
</dbReference>
<dbReference type="EMBL" id="JARBHB010000004">
    <property type="protein sequence ID" value="KAJ8884936.1"/>
    <property type="molecule type" value="Genomic_DNA"/>
</dbReference>
<comment type="caution">
    <text evidence="1">The sequence shown here is derived from an EMBL/GenBank/DDBJ whole genome shotgun (WGS) entry which is preliminary data.</text>
</comment>
<dbReference type="Gene3D" id="3.30.420.10">
    <property type="entry name" value="Ribonuclease H-like superfamily/Ribonuclease H"/>
    <property type="match status" value="1"/>
</dbReference>
<sequence length="117" mass="13532">MLAAIIKEGGLESKADVLERAREYWHFRDELSVYGGMIFRWEHLVVPQEMRAEMLHKAYSTHQGLEGNLCIARDIFAQHGIPTTLVMDNAKCFLSCEFQAFSKMWDLQHTTSSLYHP</sequence>
<reference evidence="1 2" key="1">
    <citation type="submission" date="2023-02" db="EMBL/GenBank/DDBJ databases">
        <title>LHISI_Scaffold_Assembly.</title>
        <authorList>
            <person name="Stuart O.P."/>
            <person name="Cleave R."/>
            <person name="Magrath M.J.L."/>
            <person name="Mikheyev A.S."/>
        </authorList>
    </citation>
    <scope>NUCLEOTIDE SEQUENCE [LARGE SCALE GENOMIC DNA]</scope>
    <source>
        <strain evidence="1">Daus_M_001</strain>
        <tissue evidence="1">Leg muscle</tissue>
    </source>
</reference>
<dbReference type="SUPFAM" id="SSF53098">
    <property type="entry name" value="Ribonuclease H-like"/>
    <property type="match status" value="1"/>
</dbReference>
<dbReference type="Proteomes" id="UP001159363">
    <property type="component" value="Chromosome X"/>
</dbReference>
<protein>
    <recommendedName>
        <fullName evidence="3">Integrase catalytic domain-containing protein</fullName>
    </recommendedName>
</protein>
<evidence type="ECO:0000313" key="1">
    <source>
        <dbReference type="EMBL" id="KAJ8884936.1"/>
    </source>
</evidence>
<gene>
    <name evidence="1" type="ORF">PR048_011132</name>
</gene>
<dbReference type="InterPro" id="IPR012337">
    <property type="entry name" value="RNaseH-like_sf"/>
</dbReference>
<accession>A0ABQ9HKS4</accession>
<dbReference type="InterPro" id="IPR050951">
    <property type="entry name" value="Retrovirus_Pol_polyprotein"/>
</dbReference>
<keyword evidence="2" id="KW-1185">Reference proteome</keyword>
<dbReference type="PANTHER" id="PTHR37984">
    <property type="entry name" value="PROTEIN CBG26694"/>
    <property type="match status" value="1"/>
</dbReference>
<dbReference type="PANTHER" id="PTHR37984:SF5">
    <property type="entry name" value="PROTEIN NYNRIN-LIKE"/>
    <property type="match status" value="1"/>
</dbReference>
<organism evidence="1 2">
    <name type="scientific">Dryococelus australis</name>
    <dbReference type="NCBI Taxonomy" id="614101"/>
    <lineage>
        <taxon>Eukaryota</taxon>
        <taxon>Metazoa</taxon>
        <taxon>Ecdysozoa</taxon>
        <taxon>Arthropoda</taxon>
        <taxon>Hexapoda</taxon>
        <taxon>Insecta</taxon>
        <taxon>Pterygota</taxon>
        <taxon>Neoptera</taxon>
        <taxon>Polyneoptera</taxon>
        <taxon>Phasmatodea</taxon>
        <taxon>Verophasmatodea</taxon>
        <taxon>Anareolatae</taxon>
        <taxon>Phasmatidae</taxon>
        <taxon>Eurycanthinae</taxon>
        <taxon>Dryococelus</taxon>
    </lineage>
</organism>
<proteinExistence type="predicted"/>
<name>A0ABQ9HKS4_9NEOP</name>
<evidence type="ECO:0008006" key="3">
    <source>
        <dbReference type="Google" id="ProtNLM"/>
    </source>
</evidence>